<accession>A0A399EX25</accession>
<dbReference type="Proteomes" id="UP000265341">
    <property type="component" value="Unassembled WGS sequence"/>
</dbReference>
<protein>
    <submittedName>
        <fullName evidence="1">Uncharacterized protein</fullName>
    </submittedName>
</protein>
<dbReference type="AlphaFoldDB" id="A0A399EX25"/>
<dbReference type="EMBL" id="QWLA01000005">
    <property type="protein sequence ID" value="RIH89157.1"/>
    <property type="molecule type" value="Genomic_DNA"/>
</dbReference>
<gene>
    <name evidence="1" type="ORF">Mrose_00543</name>
</gene>
<organism evidence="1 2">
    <name type="scientific">Calidithermus roseus</name>
    <dbReference type="NCBI Taxonomy" id="1644118"/>
    <lineage>
        <taxon>Bacteria</taxon>
        <taxon>Thermotogati</taxon>
        <taxon>Deinococcota</taxon>
        <taxon>Deinococci</taxon>
        <taxon>Thermales</taxon>
        <taxon>Thermaceae</taxon>
        <taxon>Calidithermus</taxon>
    </lineage>
</organism>
<proteinExistence type="predicted"/>
<comment type="caution">
    <text evidence="1">The sequence shown here is derived from an EMBL/GenBank/DDBJ whole genome shotgun (WGS) entry which is preliminary data.</text>
</comment>
<sequence>MQPKVVASARKILSIKGREGYALKPSKVDPHKRRWRRIGSMASMQTRRDTRGRGSVLPPDWLTRWPERRRFEDFSDFERGGLGRDGPVTVGRLGAERWVLKPSDEAVANEIIASVVGRSLGLLVPPAMAVDKGDEIWAASLRVPALRHDPRVGFNDRNPFRFGPEGPEDIPNYWQQVGLGKLLGDIDRKGGNWGLDQYGRRWDFDFSLSDHANFFLAPDTPEWNHYRKDRFKGDIESMRIRGLSSSALQRFLEPYRTLAESDPEKLYGWVSGVGDLGGLFMGKKPLGPSLIEAGHANRKAVGEVLRELGVH</sequence>
<name>A0A399EX25_9DEIN</name>
<evidence type="ECO:0000313" key="2">
    <source>
        <dbReference type="Proteomes" id="UP000265341"/>
    </source>
</evidence>
<keyword evidence="2" id="KW-1185">Reference proteome</keyword>
<evidence type="ECO:0000313" key="1">
    <source>
        <dbReference type="EMBL" id="RIH89157.1"/>
    </source>
</evidence>
<reference evidence="1 2" key="1">
    <citation type="submission" date="2018-08" db="EMBL/GenBank/DDBJ databases">
        <title>Meiothermus roseus NBRC 110900 genome sequencing project.</title>
        <authorList>
            <person name="Da Costa M.S."/>
            <person name="Albuquerque L."/>
            <person name="Raposo P."/>
            <person name="Froufe H.J.C."/>
            <person name="Barroso C.S."/>
            <person name="Egas C."/>
        </authorList>
    </citation>
    <scope>NUCLEOTIDE SEQUENCE [LARGE SCALE GENOMIC DNA]</scope>
    <source>
        <strain evidence="1 2">NBRC 110900</strain>
    </source>
</reference>